<feature type="transmembrane region" description="Helical" evidence="1">
    <location>
        <begin position="12"/>
        <end position="38"/>
    </location>
</feature>
<dbReference type="EMBL" id="JACYHB010000002">
    <property type="protein sequence ID" value="MBD8078268.1"/>
    <property type="molecule type" value="Genomic_DNA"/>
</dbReference>
<dbReference type="InterPro" id="IPR018723">
    <property type="entry name" value="DUF2254_membrane"/>
</dbReference>
<organism evidence="2 3">
    <name type="scientific">Cellulosimicrobium arenosum</name>
    <dbReference type="NCBI Taxonomy" id="2708133"/>
    <lineage>
        <taxon>Bacteria</taxon>
        <taxon>Bacillati</taxon>
        <taxon>Actinomycetota</taxon>
        <taxon>Actinomycetes</taxon>
        <taxon>Micrococcales</taxon>
        <taxon>Promicromonosporaceae</taxon>
        <taxon>Cellulosimicrobium</taxon>
    </lineage>
</organism>
<evidence type="ECO:0000256" key="1">
    <source>
        <dbReference type="SAM" id="Phobius"/>
    </source>
</evidence>
<sequence length="434" mass="46158">MRIAWRRALDSFWFYPAVLSTVAVVVAEVLIGVDRALAEDSFEDVTLLSSLSAGGSRALLSAIATSVLTVTGTTFSITISVLATTTSSYGPRLVRNFMSDRGNQLVLGVFTASFLYSLVVLRAVRSETDDGDAFVPTLAVNGAMLLAVLSVAVLVYFIHHIADSVQVSTLQRRLRDDLGAVVELLAPAQAGPADVGPQHTGPQDLPPVRDVVAADRSGYVQRVDVDRLLRLAEASDGLVECVVRSGDHVAVGEPVVRLRAHGTFADDGARGVRAAVTLGDERTPHQDLEYAVQQLTDMAVRALSPGTNDPYTAASAFDALGDGLARLAGRPPVPPGRADAGGTLRVVVPWPQAEELIAQVLVAVRCYAVDAPVALGAALRLVERIARVAEGPTTRSLVRDEVRALHEAVARSSLQERDRLGIERRVDEVLTTLA</sequence>
<evidence type="ECO:0000313" key="3">
    <source>
        <dbReference type="Proteomes" id="UP000610846"/>
    </source>
</evidence>
<accession>A0A927G7E8</accession>
<proteinExistence type="predicted"/>
<feature type="transmembrane region" description="Helical" evidence="1">
    <location>
        <begin position="58"/>
        <end position="84"/>
    </location>
</feature>
<keyword evidence="3" id="KW-1185">Reference proteome</keyword>
<gene>
    <name evidence="2" type="ORF">IF651_04250</name>
</gene>
<keyword evidence="1" id="KW-1133">Transmembrane helix</keyword>
<comment type="caution">
    <text evidence="2">The sequence shown here is derived from an EMBL/GenBank/DDBJ whole genome shotgun (WGS) entry which is preliminary data.</text>
</comment>
<evidence type="ECO:0000313" key="2">
    <source>
        <dbReference type="EMBL" id="MBD8078268.1"/>
    </source>
</evidence>
<keyword evidence="1" id="KW-0812">Transmembrane</keyword>
<feature type="transmembrane region" description="Helical" evidence="1">
    <location>
        <begin position="105"/>
        <end position="124"/>
    </location>
</feature>
<protein>
    <submittedName>
        <fullName evidence="2">DUF2254 domain-containing protein</fullName>
    </submittedName>
</protein>
<name>A0A927G7E8_9MICO</name>
<dbReference type="RefSeq" id="WP_191827822.1">
    <property type="nucleotide sequence ID" value="NZ_JACYHB010000002.1"/>
</dbReference>
<keyword evidence="1" id="KW-0472">Membrane</keyword>
<reference evidence="2" key="2">
    <citation type="submission" date="2020-09" db="EMBL/GenBank/DDBJ databases">
        <authorList>
            <person name="Yu Y."/>
        </authorList>
    </citation>
    <scope>NUCLEOTIDE SEQUENCE</scope>
    <source>
        <strain evidence="2">KCTC 49039</strain>
    </source>
</reference>
<dbReference type="AlphaFoldDB" id="A0A927G7E8"/>
<dbReference type="Proteomes" id="UP000610846">
    <property type="component" value="Unassembled WGS sequence"/>
</dbReference>
<feature type="transmembrane region" description="Helical" evidence="1">
    <location>
        <begin position="136"/>
        <end position="158"/>
    </location>
</feature>
<dbReference type="Pfam" id="PF10011">
    <property type="entry name" value="DUF2254"/>
    <property type="match status" value="1"/>
</dbReference>
<reference evidence="2" key="1">
    <citation type="journal article" date="2018" name="Curr. Microbiol.">
        <title>Cellulosimicrobium arenosum sp. nov., Isolated from Marine Sediment Sand.</title>
        <authorList>
            <person name="Oh M."/>
            <person name="Kim J.H."/>
            <person name="Yoon J.H."/>
            <person name="Schumann P."/>
            <person name="Kim W."/>
        </authorList>
    </citation>
    <scope>NUCLEOTIDE SEQUENCE</scope>
    <source>
        <strain evidence="2">KCTC 49039</strain>
    </source>
</reference>